<dbReference type="EMBL" id="JAUSVS010000001">
    <property type="protein sequence ID" value="MDQ0462324.1"/>
    <property type="molecule type" value="Genomic_DNA"/>
</dbReference>
<organism evidence="1 2">
    <name type="scientific">Caulobacter ginsengisoli</name>
    <dbReference type="NCBI Taxonomy" id="400775"/>
    <lineage>
        <taxon>Bacteria</taxon>
        <taxon>Pseudomonadati</taxon>
        <taxon>Pseudomonadota</taxon>
        <taxon>Alphaproteobacteria</taxon>
        <taxon>Caulobacterales</taxon>
        <taxon>Caulobacteraceae</taxon>
        <taxon>Caulobacter</taxon>
    </lineage>
</organism>
<dbReference type="Proteomes" id="UP001228905">
    <property type="component" value="Unassembled WGS sequence"/>
</dbReference>
<gene>
    <name evidence="1" type="ORF">QO010_000072</name>
</gene>
<proteinExistence type="predicted"/>
<protein>
    <submittedName>
        <fullName evidence="1">Uncharacterized protein</fullName>
    </submittedName>
</protein>
<sequence length="138" mass="14753">MTPTVAELLLGNFVAFSNPPPPEAMGDFMTSRIGIVGMISMLAAQEADRGAAARIWENGAIRAMLARGGGYGPFAEVQDGEATIEALDAVNADLRRALIALHEAVEAAKDDDLDREILDLYVKMAQARRLDLPPFPAS</sequence>
<keyword evidence="2" id="KW-1185">Reference proteome</keyword>
<comment type="caution">
    <text evidence="1">The sequence shown here is derived from an EMBL/GenBank/DDBJ whole genome shotgun (WGS) entry which is preliminary data.</text>
</comment>
<dbReference type="RefSeq" id="WP_307344538.1">
    <property type="nucleotide sequence ID" value="NZ_JAUSVS010000001.1"/>
</dbReference>
<evidence type="ECO:0000313" key="2">
    <source>
        <dbReference type="Proteomes" id="UP001228905"/>
    </source>
</evidence>
<accession>A0ABU0IJZ5</accession>
<reference evidence="1 2" key="1">
    <citation type="submission" date="2023-07" db="EMBL/GenBank/DDBJ databases">
        <title>Genomic Encyclopedia of Type Strains, Phase IV (KMG-IV): sequencing the most valuable type-strain genomes for metagenomic binning, comparative biology and taxonomic classification.</title>
        <authorList>
            <person name="Goeker M."/>
        </authorList>
    </citation>
    <scope>NUCLEOTIDE SEQUENCE [LARGE SCALE GENOMIC DNA]</scope>
    <source>
        <strain evidence="1 2">DSM 18695</strain>
    </source>
</reference>
<evidence type="ECO:0000313" key="1">
    <source>
        <dbReference type="EMBL" id="MDQ0462324.1"/>
    </source>
</evidence>
<name>A0ABU0IJZ5_9CAUL</name>